<dbReference type="SMART" id="SM00274">
    <property type="entry name" value="FOLN"/>
    <property type="match status" value="1"/>
</dbReference>
<protein>
    <submittedName>
        <fullName evidence="11">LOW QUALITY PROTEIN: follistatin-related protein 1</fullName>
    </submittedName>
</protein>
<feature type="domain" description="Kazal-like" evidence="9">
    <location>
        <begin position="52"/>
        <end position="99"/>
    </location>
</feature>
<sequence>MAAVSAIALFLAVSIACVNAQHGASKSKVCANVFCGAGRECSVSDKGEPSCLCIAECKSHKRPVCGSNGKTYRNHCELHRDACLTGTKIQPAADGACQERTDDSASSVSLPVVCSQGDRNGLRGRLVEWLRSETVSGGWFTAGSDYRTVLNNYFEGTAGVDKALDSTELLQLIQQNPAVSTMSSQPAEEPGHGQLLRGLCVDALIELRTADTDWKLGFEEFLDLLNPNYTPPERSVPWRMSGTATAPSPWWTATAASAPAATGSAPP</sequence>
<dbReference type="Pfam" id="PF23564">
    <property type="entry name" value="EF-hand_FSTL1"/>
    <property type="match status" value="1"/>
</dbReference>
<evidence type="ECO:0000256" key="2">
    <source>
        <dbReference type="ARBA" id="ARBA00022525"/>
    </source>
</evidence>
<dbReference type="PROSITE" id="PS51465">
    <property type="entry name" value="KAZAL_2"/>
    <property type="match status" value="1"/>
</dbReference>
<keyword evidence="6" id="KW-1015">Disulfide bond</keyword>
<keyword evidence="7" id="KW-0325">Glycoprotein</keyword>
<organism evidence="10 11">
    <name type="scientific">Petromyzon marinus</name>
    <name type="common">Sea lamprey</name>
    <dbReference type="NCBI Taxonomy" id="7757"/>
    <lineage>
        <taxon>Eukaryota</taxon>
        <taxon>Metazoa</taxon>
        <taxon>Chordata</taxon>
        <taxon>Craniata</taxon>
        <taxon>Vertebrata</taxon>
        <taxon>Cyclostomata</taxon>
        <taxon>Hyperoartia</taxon>
        <taxon>Petromyzontiformes</taxon>
        <taxon>Petromyzontidae</taxon>
        <taxon>Petromyzon</taxon>
    </lineage>
</organism>
<evidence type="ECO:0000256" key="5">
    <source>
        <dbReference type="ARBA" id="ARBA00022737"/>
    </source>
</evidence>
<dbReference type="AlphaFoldDB" id="A0AAJ7XFP7"/>
<reference evidence="11" key="1">
    <citation type="submission" date="2025-08" db="UniProtKB">
        <authorList>
            <consortium name="RefSeq"/>
        </authorList>
    </citation>
    <scope>IDENTIFICATION</scope>
    <source>
        <tissue evidence="11">Sperm</tissue>
    </source>
</reference>
<feature type="signal peptide" evidence="8">
    <location>
        <begin position="1"/>
        <end position="20"/>
    </location>
</feature>
<comment type="subcellular location">
    <subcellularLocation>
        <location evidence="1">Secreted</location>
    </subcellularLocation>
</comment>
<evidence type="ECO:0000256" key="3">
    <source>
        <dbReference type="ARBA" id="ARBA00022553"/>
    </source>
</evidence>
<dbReference type="Pfam" id="PF09289">
    <property type="entry name" value="FOLN"/>
    <property type="match status" value="1"/>
</dbReference>
<evidence type="ECO:0000256" key="7">
    <source>
        <dbReference type="ARBA" id="ARBA00023180"/>
    </source>
</evidence>
<keyword evidence="2" id="KW-0964">Secreted</keyword>
<dbReference type="GO" id="GO:0030510">
    <property type="term" value="P:regulation of BMP signaling pathway"/>
    <property type="evidence" value="ECO:0007669"/>
    <property type="project" value="TreeGrafter"/>
</dbReference>
<keyword evidence="4 8" id="KW-0732">Signal</keyword>
<proteinExistence type="predicted"/>
<dbReference type="RefSeq" id="XP_032833029.1">
    <property type="nucleotide sequence ID" value="XM_032977138.1"/>
</dbReference>
<evidence type="ECO:0000256" key="1">
    <source>
        <dbReference type="ARBA" id="ARBA00004613"/>
    </source>
</evidence>
<dbReference type="InterPro" id="IPR015369">
    <property type="entry name" value="Follistatin/Osteonectin_EGF"/>
</dbReference>
<keyword evidence="3" id="KW-0597">Phosphoprotein</keyword>
<dbReference type="Gene3D" id="3.30.60.30">
    <property type="match status" value="1"/>
</dbReference>
<dbReference type="InterPro" id="IPR050653">
    <property type="entry name" value="Prot_Inhib_GrowthFact_Antg"/>
</dbReference>
<dbReference type="Proteomes" id="UP001318040">
    <property type="component" value="Chromosome 62"/>
</dbReference>
<dbReference type="CTD" id="11167"/>
<dbReference type="GO" id="GO:0005615">
    <property type="term" value="C:extracellular space"/>
    <property type="evidence" value="ECO:0007669"/>
    <property type="project" value="TreeGrafter"/>
</dbReference>
<evidence type="ECO:0000259" key="9">
    <source>
        <dbReference type="PROSITE" id="PS51465"/>
    </source>
</evidence>
<gene>
    <name evidence="11" type="primary">FSTL1</name>
</gene>
<dbReference type="InterPro" id="IPR003645">
    <property type="entry name" value="Fol_N"/>
</dbReference>
<feature type="chain" id="PRO_5042565861" evidence="8">
    <location>
        <begin position="21"/>
        <end position="267"/>
    </location>
</feature>
<dbReference type="PANTHER" id="PTHR10913:SF13">
    <property type="entry name" value="FOLLISTATIN-RELATED PROTEIN 1"/>
    <property type="match status" value="1"/>
</dbReference>
<dbReference type="GO" id="GO:0030154">
    <property type="term" value="P:cell differentiation"/>
    <property type="evidence" value="ECO:0007669"/>
    <property type="project" value="TreeGrafter"/>
</dbReference>
<keyword evidence="5" id="KW-0677">Repeat</keyword>
<evidence type="ECO:0000256" key="6">
    <source>
        <dbReference type="ARBA" id="ARBA00023157"/>
    </source>
</evidence>
<evidence type="ECO:0000256" key="8">
    <source>
        <dbReference type="SAM" id="SignalP"/>
    </source>
</evidence>
<evidence type="ECO:0000313" key="11">
    <source>
        <dbReference type="RefSeq" id="XP_032833029.1"/>
    </source>
</evidence>
<evidence type="ECO:0000313" key="10">
    <source>
        <dbReference type="Proteomes" id="UP001318040"/>
    </source>
</evidence>
<evidence type="ECO:0000256" key="4">
    <source>
        <dbReference type="ARBA" id="ARBA00022729"/>
    </source>
</evidence>
<dbReference type="KEGG" id="pmrn:116955823"/>
<dbReference type="PANTHER" id="PTHR10913">
    <property type="entry name" value="FOLLISTATIN-RELATED"/>
    <property type="match status" value="1"/>
</dbReference>
<dbReference type="Pfam" id="PF07648">
    <property type="entry name" value="Kazal_2"/>
    <property type="match status" value="1"/>
</dbReference>
<keyword evidence="10" id="KW-1185">Reference proteome</keyword>
<dbReference type="SMART" id="SM00280">
    <property type="entry name" value="KAZAL"/>
    <property type="match status" value="1"/>
</dbReference>
<dbReference type="InterPro" id="IPR057020">
    <property type="entry name" value="EF-hand_FSTL1"/>
</dbReference>
<dbReference type="SUPFAM" id="SSF100895">
    <property type="entry name" value="Kazal-type serine protease inhibitors"/>
    <property type="match status" value="1"/>
</dbReference>
<accession>A0AAJ7XFP7</accession>
<name>A0AAJ7XFP7_PETMA</name>
<dbReference type="InterPro" id="IPR002350">
    <property type="entry name" value="Kazal_dom"/>
</dbReference>
<dbReference type="InterPro" id="IPR036058">
    <property type="entry name" value="Kazal_dom_sf"/>
</dbReference>